<gene>
    <name evidence="2" type="ORF">ACFFX0_25850</name>
</gene>
<name>A0ABV5G656_9MICC</name>
<keyword evidence="3" id="KW-1185">Reference proteome</keyword>
<reference evidence="2 3" key="1">
    <citation type="submission" date="2024-09" db="EMBL/GenBank/DDBJ databases">
        <authorList>
            <person name="Sun Q."/>
            <person name="Mori K."/>
        </authorList>
    </citation>
    <scope>NUCLEOTIDE SEQUENCE [LARGE SCALE GENOMIC DNA]</scope>
    <source>
        <strain evidence="2 3">CCM 7609</strain>
    </source>
</reference>
<sequence length="111" mass="11356">MLDAVGVYGTGPDDPHPGGGAVDDLFGADGRGRGDPVVLVVVQLVGAHGAGIRDRFLMATGLDAAGLVGHLLEPGPELGHVGVPHHHRGQPGSTFFPDLVLHAHRRIQLGG</sequence>
<proteinExistence type="predicted"/>
<protein>
    <submittedName>
        <fullName evidence="2">Uncharacterized protein</fullName>
    </submittedName>
</protein>
<organism evidence="2 3">
    <name type="scientific">Citricoccus parietis</name>
    <dbReference type="NCBI Taxonomy" id="592307"/>
    <lineage>
        <taxon>Bacteria</taxon>
        <taxon>Bacillati</taxon>
        <taxon>Actinomycetota</taxon>
        <taxon>Actinomycetes</taxon>
        <taxon>Micrococcales</taxon>
        <taxon>Micrococcaceae</taxon>
        <taxon>Citricoccus</taxon>
    </lineage>
</organism>
<evidence type="ECO:0000313" key="2">
    <source>
        <dbReference type="EMBL" id="MFB9074427.1"/>
    </source>
</evidence>
<comment type="caution">
    <text evidence="2">The sequence shown here is derived from an EMBL/GenBank/DDBJ whole genome shotgun (WGS) entry which is preliminary data.</text>
</comment>
<accession>A0ABV5G656</accession>
<dbReference type="Proteomes" id="UP001589575">
    <property type="component" value="Unassembled WGS sequence"/>
</dbReference>
<dbReference type="EMBL" id="JBHMFI010000002">
    <property type="protein sequence ID" value="MFB9074427.1"/>
    <property type="molecule type" value="Genomic_DNA"/>
</dbReference>
<evidence type="ECO:0000256" key="1">
    <source>
        <dbReference type="SAM" id="MobiDB-lite"/>
    </source>
</evidence>
<evidence type="ECO:0000313" key="3">
    <source>
        <dbReference type="Proteomes" id="UP001589575"/>
    </source>
</evidence>
<feature type="region of interest" description="Disordered" evidence="1">
    <location>
        <begin position="1"/>
        <end position="27"/>
    </location>
</feature>